<dbReference type="EMBL" id="JAEACQ010000297">
    <property type="protein sequence ID" value="MBL7632162.1"/>
    <property type="molecule type" value="Genomic_DNA"/>
</dbReference>
<dbReference type="Gene3D" id="2.60.120.200">
    <property type="match status" value="1"/>
</dbReference>
<organism evidence="8 9">
    <name type="scientific">Frankia nepalensis</name>
    <dbReference type="NCBI Taxonomy" id="1836974"/>
    <lineage>
        <taxon>Bacteria</taxon>
        <taxon>Bacillati</taxon>
        <taxon>Actinomycetota</taxon>
        <taxon>Actinomycetes</taxon>
        <taxon>Frankiales</taxon>
        <taxon>Frankiaceae</taxon>
        <taxon>Frankia</taxon>
    </lineage>
</organism>
<feature type="active site" description="Proton donor" evidence="4">
    <location>
        <position position="175"/>
    </location>
</feature>
<name>A0A937US74_9ACTN</name>
<keyword evidence="3 6" id="KW-0326">Glycosidase</keyword>
<dbReference type="Gene3D" id="2.115.10.20">
    <property type="entry name" value="Glycosyl hydrolase domain, family 43"/>
    <property type="match status" value="1"/>
</dbReference>
<dbReference type="PANTHER" id="PTHR42812:SF12">
    <property type="entry name" value="BETA-XYLOSIDASE-RELATED"/>
    <property type="match status" value="1"/>
</dbReference>
<dbReference type="CDD" id="cd18617">
    <property type="entry name" value="GH43_XynB-like"/>
    <property type="match status" value="1"/>
</dbReference>
<evidence type="ECO:0000313" key="9">
    <source>
        <dbReference type="Proteomes" id="UP000604475"/>
    </source>
</evidence>
<evidence type="ECO:0000256" key="6">
    <source>
        <dbReference type="RuleBase" id="RU361187"/>
    </source>
</evidence>
<keyword evidence="9" id="KW-1185">Reference proteome</keyword>
<feature type="domain" description="Beta-xylosidase C-terminal Concanavalin A-like" evidence="7">
    <location>
        <begin position="300"/>
        <end position="474"/>
    </location>
</feature>
<comment type="similarity">
    <text evidence="1 6">Belongs to the glycosyl hydrolase 43 family.</text>
</comment>
<dbReference type="InterPro" id="IPR051795">
    <property type="entry name" value="Glycosyl_Hydrlase_43"/>
</dbReference>
<dbReference type="Pfam" id="PF17851">
    <property type="entry name" value="GH43_C2"/>
    <property type="match status" value="1"/>
</dbReference>
<evidence type="ECO:0000256" key="5">
    <source>
        <dbReference type="PIRSR" id="PIRSR606710-2"/>
    </source>
</evidence>
<dbReference type="PANTHER" id="PTHR42812">
    <property type="entry name" value="BETA-XYLOSIDASE"/>
    <property type="match status" value="1"/>
</dbReference>
<dbReference type="SUPFAM" id="SSF75005">
    <property type="entry name" value="Arabinanase/levansucrase/invertase"/>
    <property type="match status" value="1"/>
</dbReference>
<evidence type="ECO:0000256" key="4">
    <source>
        <dbReference type="PIRSR" id="PIRSR606710-1"/>
    </source>
</evidence>
<reference evidence="8" key="1">
    <citation type="submission" date="2020-12" db="EMBL/GenBank/DDBJ databases">
        <title>Genomic characterization of non-nitrogen-fixing Frankia strains.</title>
        <authorList>
            <person name="Carlos-Shanley C."/>
            <person name="Guerra T."/>
            <person name="Hahn D."/>
        </authorList>
    </citation>
    <scope>NUCLEOTIDE SEQUENCE</scope>
    <source>
        <strain evidence="8">CN6</strain>
    </source>
</reference>
<protein>
    <submittedName>
        <fullName evidence="8">Family 43 glycosylhydrolase</fullName>
    </submittedName>
</protein>
<dbReference type="InterPro" id="IPR013320">
    <property type="entry name" value="ConA-like_dom_sf"/>
</dbReference>
<dbReference type="GO" id="GO:0005975">
    <property type="term" value="P:carbohydrate metabolic process"/>
    <property type="evidence" value="ECO:0007669"/>
    <property type="project" value="InterPro"/>
</dbReference>
<evidence type="ECO:0000256" key="3">
    <source>
        <dbReference type="ARBA" id="ARBA00023295"/>
    </source>
</evidence>
<proteinExistence type="inferred from homology"/>
<comment type="caution">
    <text evidence="8">The sequence shown here is derived from an EMBL/GenBank/DDBJ whole genome shotgun (WGS) entry which is preliminary data.</text>
</comment>
<feature type="active site" description="Proton acceptor" evidence="4">
    <location>
        <position position="13"/>
    </location>
</feature>
<dbReference type="InterPro" id="IPR006710">
    <property type="entry name" value="Glyco_hydro_43"/>
</dbReference>
<dbReference type="InterPro" id="IPR041542">
    <property type="entry name" value="GH43_C2"/>
</dbReference>
<dbReference type="Pfam" id="PF04616">
    <property type="entry name" value="Glyco_hydro_43"/>
    <property type="match status" value="1"/>
</dbReference>
<dbReference type="SUPFAM" id="SSF49899">
    <property type="entry name" value="Concanavalin A-like lectins/glucanases"/>
    <property type="match status" value="1"/>
</dbReference>
<dbReference type="AlphaFoldDB" id="A0A937US74"/>
<keyword evidence="2 6" id="KW-0378">Hydrolase</keyword>
<sequence length="489" mass="52736">MNVNPILPGFHPDPTICRVGDDHYLATSSFEYFPGVPIFHSTNLTDWEQIGNVLTRPTQLNVTTGLAGASAGIYAPTLRHHDGRFWLITTNRADIRKGHLLVHTDDPAGAWSEPTYVDGAIGIDPDLAWDVDGTCHVSWTMPGAGILQAALDPGSGKLLTEQRTLWRGTGLAHPEGPHLVHHDDWWYLVIAEGGTERGHAVSVARSRTITGPFVANSANPILTRAGTDHPVQNTGHADLVELADGTWAMVHLGVRPRGTTPQFHVNGRETFLAGVDWVDGWPTVVEDRFAPEAAATSFVDDFSASSLHPRWISPGTDPATFVRRRAQGGITLAAGRAADAREARHLLAVRARDLEWQATAAVPDGDASLTVRIDDAHWAAVQRQGRTLTARMVIGPLDQTLATENEIEPRHPLAIRAVAKPDAFSLRQGPDLLELGHVRDGDFQVLATVDGRYLSTEVAGGFTGRVIGVEALGAGATLTRFVYQPAVSS</sequence>
<dbReference type="GO" id="GO:0004553">
    <property type="term" value="F:hydrolase activity, hydrolyzing O-glycosyl compounds"/>
    <property type="evidence" value="ECO:0007669"/>
    <property type="project" value="InterPro"/>
</dbReference>
<evidence type="ECO:0000256" key="1">
    <source>
        <dbReference type="ARBA" id="ARBA00009865"/>
    </source>
</evidence>
<dbReference type="RefSeq" id="WP_203000565.1">
    <property type="nucleotide sequence ID" value="NZ_JADWYU010000135.1"/>
</dbReference>
<dbReference type="InterPro" id="IPR023296">
    <property type="entry name" value="Glyco_hydro_beta-prop_sf"/>
</dbReference>
<evidence type="ECO:0000256" key="2">
    <source>
        <dbReference type="ARBA" id="ARBA00022801"/>
    </source>
</evidence>
<gene>
    <name evidence="8" type="ORF">I7412_34420</name>
</gene>
<feature type="site" description="Important for catalytic activity, responsible for pKa modulation of the active site Glu and correct orientation of both the proton donor and substrate" evidence="5">
    <location>
        <position position="124"/>
    </location>
</feature>
<accession>A0A937US74</accession>
<evidence type="ECO:0000313" key="8">
    <source>
        <dbReference type="EMBL" id="MBL7632162.1"/>
    </source>
</evidence>
<evidence type="ECO:0000259" key="7">
    <source>
        <dbReference type="Pfam" id="PF17851"/>
    </source>
</evidence>
<dbReference type="Proteomes" id="UP000604475">
    <property type="component" value="Unassembled WGS sequence"/>
</dbReference>